<evidence type="ECO:0000313" key="3">
    <source>
        <dbReference type="Proteomes" id="UP001055115"/>
    </source>
</evidence>
<feature type="region of interest" description="Disordered" evidence="1">
    <location>
        <begin position="1"/>
        <end position="23"/>
    </location>
</feature>
<reference evidence="2 3" key="1">
    <citation type="submission" date="2022-03" db="EMBL/GenBank/DDBJ databases">
        <title>Genome data of Colletotrichum spp.</title>
        <authorList>
            <person name="Utami Y.D."/>
            <person name="Hiruma K."/>
        </authorList>
    </citation>
    <scope>NUCLEOTIDE SEQUENCE [LARGE SCALE GENOMIC DNA]</scope>
    <source>
        <strain evidence="2 3">MAFF 239500</strain>
    </source>
</reference>
<protein>
    <submittedName>
        <fullName evidence="2">Uncharacterized protein</fullName>
    </submittedName>
</protein>
<dbReference type="GeneID" id="73328255"/>
<accession>A0AA37NZF7</accession>
<sequence length="110" mass="11775">MPPKKRGPPVIDLVSSDSDDNVASRPIKRAAGNRLVTLSGQTGAQIVGNPRSNTQPAVSFGVIPGPSSQPHTYYDTDEELIDLTQAPDGPPRELYGTLGIEPLLMFAFLF</sequence>
<evidence type="ECO:0000256" key="1">
    <source>
        <dbReference type="SAM" id="MobiDB-lite"/>
    </source>
</evidence>
<dbReference type="EMBL" id="BQXU01000019">
    <property type="protein sequence ID" value="GKT47272.1"/>
    <property type="molecule type" value="Genomic_DNA"/>
</dbReference>
<keyword evidence="3" id="KW-1185">Reference proteome</keyword>
<name>A0AA37NZF7_9PEZI</name>
<dbReference type="AlphaFoldDB" id="A0AA37NZF7"/>
<dbReference type="RefSeq" id="XP_049129622.1">
    <property type="nucleotide sequence ID" value="XM_049273665.1"/>
</dbReference>
<organism evidence="2 3">
    <name type="scientific">Colletotrichum spaethianum</name>
    <dbReference type="NCBI Taxonomy" id="700344"/>
    <lineage>
        <taxon>Eukaryota</taxon>
        <taxon>Fungi</taxon>
        <taxon>Dikarya</taxon>
        <taxon>Ascomycota</taxon>
        <taxon>Pezizomycotina</taxon>
        <taxon>Sordariomycetes</taxon>
        <taxon>Hypocreomycetidae</taxon>
        <taxon>Glomerellales</taxon>
        <taxon>Glomerellaceae</taxon>
        <taxon>Colletotrichum</taxon>
        <taxon>Colletotrichum spaethianum species complex</taxon>
    </lineage>
</organism>
<comment type="caution">
    <text evidence="2">The sequence shown here is derived from an EMBL/GenBank/DDBJ whole genome shotgun (WGS) entry which is preliminary data.</text>
</comment>
<dbReference type="Proteomes" id="UP001055115">
    <property type="component" value="Unassembled WGS sequence"/>
</dbReference>
<evidence type="ECO:0000313" key="2">
    <source>
        <dbReference type="EMBL" id="GKT47272.1"/>
    </source>
</evidence>
<gene>
    <name evidence="2" type="ORF">ColSpa_07453</name>
</gene>
<proteinExistence type="predicted"/>